<dbReference type="Gene3D" id="1.25.40.10">
    <property type="entry name" value="Tetratricopeptide repeat domain"/>
    <property type="match status" value="1"/>
</dbReference>
<proteinExistence type="predicted"/>
<organism evidence="2 3">
    <name type="scientific">Pilimelia terevasa</name>
    <dbReference type="NCBI Taxonomy" id="53372"/>
    <lineage>
        <taxon>Bacteria</taxon>
        <taxon>Bacillati</taxon>
        <taxon>Actinomycetota</taxon>
        <taxon>Actinomycetes</taxon>
        <taxon>Micromonosporales</taxon>
        <taxon>Micromonosporaceae</taxon>
        <taxon>Pilimelia</taxon>
    </lineage>
</organism>
<evidence type="ECO:0000313" key="2">
    <source>
        <dbReference type="EMBL" id="GGK19847.1"/>
    </source>
</evidence>
<reference evidence="2" key="2">
    <citation type="submission" date="2020-09" db="EMBL/GenBank/DDBJ databases">
        <authorList>
            <person name="Sun Q."/>
            <person name="Ohkuma M."/>
        </authorList>
    </citation>
    <scope>NUCLEOTIDE SEQUENCE</scope>
    <source>
        <strain evidence="2">JCM 3091</strain>
    </source>
</reference>
<dbReference type="InterPro" id="IPR011990">
    <property type="entry name" value="TPR-like_helical_dom_sf"/>
</dbReference>
<feature type="compositionally biased region" description="Basic and acidic residues" evidence="1">
    <location>
        <begin position="81"/>
        <end position="91"/>
    </location>
</feature>
<protein>
    <submittedName>
        <fullName evidence="2">Uncharacterized protein</fullName>
    </submittedName>
</protein>
<gene>
    <name evidence="2" type="ORF">GCM10010124_10580</name>
</gene>
<reference evidence="2" key="1">
    <citation type="journal article" date="2014" name="Int. J. Syst. Evol. Microbiol.">
        <title>Complete genome sequence of Corynebacterium casei LMG S-19264T (=DSM 44701T), isolated from a smear-ripened cheese.</title>
        <authorList>
            <consortium name="US DOE Joint Genome Institute (JGI-PGF)"/>
            <person name="Walter F."/>
            <person name="Albersmeier A."/>
            <person name="Kalinowski J."/>
            <person name="Ruckert C."/>
        </authorList>
    </citation>
    <scope>NUCLEOTIDE SEQUENCE</scope>
    <source>
        <strain evidence="2">JCM 3091</strain>
    </source>
</reference>
<accession>A0A8J3BGL8</accession>
<dbReference type="Proteomes" id="UP000662200">
    <property type="component" value="Unassembled WGS sequence"/>
</dbReference>
<feature type="region of interest" description="Disordered" evidence="1">
    <location>
        <begin position="65"/>
        <end position="101"/>
    </location>
</feature>
<evidence type="ECO:0000256" key="1">
    <source>
        <dbReference type="SAM" id="MobiDB-lite"/>
    </source>
</evidence>
<dbReference type="EMBL" id="BMQC01000003">
    <property type="protein sequence ID" value="GGK19847.1"/>
    <property type="molecule type" value="Genomic_DNA"/>
</dbReference>
<dbReference type="AlphaFoldDB" id="A0A8J3BGL8"/>
<keyword evidence="3" id="KW-1185">Reference proteome</keyword>
<comment type="caution">
    <text evidence="2">The sequence shown here is derived from an EMBL/GenBank/DDBJ whole genome shotgun (WGS) entry which is preliminary data.</text>
</comment>
<sequence>MSCQELAEAVNAYLWERCGPDAPTVDARRVGEHERGRYRWPTVLVREGYRAVLGAACDADLGFHGGRRPRRVEGGSAGADDIARGKDDVGRRPSSSSLPSAGVVAASPAFRRSAVRDSASNADQARSGLQALAEAIFSTECTGSSPGPASSEIGILLQTARAHYRRCEHSAAAVLVAQVLAYVQRALQPARLAAEVNQLATSLLLKAGEVSLALVAADRSLRAARQCEDVLSIAASSRALVHALSRSGRHRRAAGMAARTAAYVSSTAPGRTRAGLVLTGALLLRGAVAAARSDDRDAAFSLLDQAAEAAHRLGEDGGEQGVVFGRTNVALHRISVCTRVGDAGAAVHLAQSVHPARIPYVERRANLHLDLARAHSQRENWVGAVRELRNAERIAPEEVRLRPAVHRIVTDLHGRLPAGRRSAVQDFARRVGVVL</sequence>
<evidence type="ECO:0000313" key="3">
    <source>
        <dbReference type="Proteomes" id="UP000662200"/>
    </source>
</evidence>
<name>A0A8J3BGL8_9ACTN</name>